<evidence type="ECO:0000256" key="2">
    <source>
        <dbReference type="ARBA" id="ARBA00022771"/>
    </source>
</evidence>
<evidence type="ECO:0000256" key="4">
    <source>
        <dbReference type="PROSITE-ProRule" id="PRU00175"/>
    </source>
</evidence>
<dbReference type="Pfam" id="PF14634">
    <property type="entry name" value="zf-RING_5"/>
    <property type="match status" value="1"/>
</dbReference>
<proteinExistence type="predicted"/>
<comment type="caution">
    <text evidence="7">The sequence shown here is derived from an EMBL/GenBank/DDBJ whole genome shotgun (WGS) entry which is preliminary data.</text>
</comment>
<dbReference type="InterPro" id="IPR001841">
    <property type="entry name" value="Znf_RING"/>
</dbReference>
<gene>
    <name evidence="7" type="primary">PLEST003016</name>
    <name evidence="7" type="ORF">PLESTB_001062800</name>
</gene>
<keyword evidence="3" id="KW-0862">Zinc</keyword>
<dbReference type="PROSITE" id="PS00518">
    <property type="entry name" value="ZF_RING_1"/>
    <property type="match status" value="1"/>
</dbReference>
<dbReference type="GO" id="GO:0008270">
    <property type="term" value="F:zinc ion binding"/>
    <property type="evidence" value="ECO:0007669"/>
    <property type="project" value="UniProtKB-KW"/>
</dbReference>
<dbReference type="InterPro" id="IPR017907">
    <property type="entry name" value="Znf_RING_CS"/>
</dbReference>
<evidence type="ECO:0000256" key="1">
    <source>
        <dbReference type="ARBA" id="ARBA00022723"/>
    </source>
</evidence>
<dbReference type="PROSITE" id="PS50089">
    <property type="entry name" value="ZF_RING_2"/>
    <property type="match status" value="1"/>
</dbReference>
<keyword evidence="8" id="KW-1185">Reference proteome</keyword>
<evidence type="ECO:0000313" key="7">
    <source>
        <dbReference type="EMBL" id="GLC56085.1"/>
    </source>
</evidence>
<keyword evidence="2 4" id="KW-0863">Zinc-finger</keyword>
<dbReference type="SMART" id="SM00184">
    <property type="entry name" value="RING"/>
    <property type="match status" value="1"/>
</dbReference>
<dbReference type="SUPFAM" id="SSF57850">
    <property type="entry name" value="RING/U-box"/>
    <property type="match status" value="1"/>
</dbReference>
<dbReference type="AlphaFoldDB" id="A0A9W6F521"/>
<dbReference type="Gene3D" id="3.30.40.10">
    <property type="entry name" value="Zinc/RING finger domain, C3HC4 (zinc finger)"/>
    <property type="match status" value="1"/>
</dbReference>
<dbReference type="EMBL" id="BRXU01000014">
    <property type="protein sequence ID" value="GLC56085.1"/>
    <property type="molecule type" value="Genomic_DNA"/>
</dbReference>
<feature type="domain" description="RING-type" evidence="6">
    <location>
        <begin position="6"/>
        <end position="53"/>
    </location>
</feature>
<reference evidence="7 8" key="1">
    <citation type="journal article" date="2023" name="Commun. Biol.">
        <title>Reorganization of the ancestral sex-determining regions during the evolution of trioecy in Pleodorina starrii.</title>
        <authorList>
            <person name="Takahashi K."/>
            <person name="Suzuki S."/>
            <person name="Kawai-Toyooka H."/>
            <person name="Yamamoto K."/>
            <person name="Hamaji T."/>
            <person name="Ootsuki R."/>
            <person name="Yamaguchi H."/>
            <person name="Kawachi M."/>
            <person name="Higashiyama T."/>
            <person name="Nozaki H."/>
        </authorList>
    </citation>
    <scope>NUCLEOTIDE SEQUENCE [LARGE SCALE GENOMIC DNA]</scope>
    <source>
        <strain evidence="7 8">NIES-4479</strain>
    </source>
</reference>
<dbReference type="InterPro" id="IPR013083">
    <property type="entry name" value="Znf_RING/FYVE/PHD"/>
</dbReference>
<protein>
    <submittedName>
        <fullName evidence="7">Tripartite</fullName>
    </submittedName>
</protein>
<evidence type="ECO:0000259" key="6">
    <source>
        <dbReference type="PROSITE" id="PS50089"/>
    </source>
</evidence>
<keyword evidence="1" id="KW-0479">Metal-binding</keyword>
<dbReference type="Proteomes" id="UP001165080">
    <property type="component" value="Unassembled WGS sequence"/>
</dbReference>
<evidence type="ECO:0000256" key="3">
    <source>
        <dbReference type="ARBA" id="ARBA00022833"/>
    </source>
</evidence>
<evidence type="ECO:0000313" key="8">
    <source>
        <dbReference type="Proteomes" id="UP001165080"/>
    </source>
</evidence>
<feature type="compositionally biased region" description="Pro residues" evidence="5">
    <location>
        <begin position="253"/>
        <end position="263"/>
    </location>
</feature>
<evidence type="ECO:0000256" key="5">
    <source>
        <dbReference type="SAM" id="MobiDB-lite"/>
    </source>
</evidence>
<sequence>MDAWICPVCYREHISSDQRYVIQNCGHQYCARCLAEHVWRQQSHPRPACPICRQPMLLCGPGSSSTSSDRGSQLADARDCARPAAAPPAASGSAPGGALLPLQIGRVRFELQLSDPRVVGAGRVREAICTLFRLDPGRLKLVSRGRCLESEEELRAAAASRAAVVVVASRGKAPSWAARRAQQLLGAVHRLLSSWLRRLAATAAARRLRGMWQPLAETLRVFAASLHPSFAAPAPTRAALSGGVAADTVPGSEPHPQPQPPGAGPARGRRAD</sequence>
<accession>A0A9W6F521</accession>
<name>A0A9W6F521_9CHLO</name>
<organism evidence="7 8">
    <name type="scientific">Pleodorina starrii</name>
    <dbReference type="NCBI Taxonomy" id="330485"/>
    <lineage>
        <taxon>Eukaryota</taxon>
        <taxon>Viridiplantae</taxon>
        <taxon>Chlorophyta</taxon>
        <taxon>core chlorophytes</taxon>
        <taxon>Chlorophyceae</taxon>
        <taxon>CS clade</taxon>
        <taxon>Chlamydomonadales</taxon>
        <taxon>Volvocaceae</taxon>
        <taxon>Pleodorina</taxon>
    </lineage>
</organism>
<feature type="region of interest" description="Disordered" evidence="5">
    <location>
        <begin position="241"/>
        <end position="272"/>
    </location>
</feature>
<dbReference type="OrthoDB" id="252722at2759"/>